<dbReference type="Pfam" id="PF07859">
    <property type="entry name" value="Abhydrolase_3"/>
    <property type="match status" value="1"/>
</dbReference>
<dbReference type="Proteomes" id="UP001337655">
    <property type="component" value="Unassembled WGS sequence"/>
</dbReference>
<reference evidence="3 4" key="1">
    <citation type="submission" date="2023-08" db="EMBL/GenBank/DDBJ databases">
        <title>Black Yeasts Isolated from many extreme environments.</title>
        <authorList>
            <person name="Coleine C."/>
            <person name="Stajich J.E."/>
            <person name="Selbmann L."/>
        </authorList>
    </citation>
    <scope>NUCLEOTIDE SEQUENCE [LARGE SCALE GENOMIC DNA]</scope>
    <source>
        <strain evidence="3 4">CCFEE 5935</strain>
    </source>
</reference>
<evidence type="ECO:0000313" key="4">
    <source>
        <dbReference type="Proteomes" id="UP001337655"/>
    </source>
</evidence>
<keyword evidence="1" id="KW-0378">Hydrolase</keyword>
<name>A0AAV9P9I7_9PEZI</name>
<gene>
    <name evidence="3" type="ORF">LTR77_005656</name>
</gene>
<dbReference type="PANTHER" id="PTHR48081:SF25">
    <property type="entry name" value="PUTATIVE (AFU_ORTHOLOGUE AFUA_3G11560)-RELATED"/>
    <property type="match status" value="1"/>
</dbReference>
<proteinExistence type="predicted"/>
<organism evidence="3 4">
    <name type="scientific">Saxophila tyrrhenica</name>
    <dbReference type="NCBI Taxonomy" id="1690608"/>
    <lineage>
        <taxon>Eukaryota</taxon>
        <taxon>Fungi</taxon>
        <taxon>Dikarya</taxon>
        <taxon>Ascomycota</taxon>
        <taxon>Pezizomycotina</taxon>
        <taxon>Dothideomycetes</taxon>
        <taxon>Dothideomycetidae</taxon>
        <taxon>Mycosphaerellales</taxon>
        <taxon>Extremaceae</taxon>
        <taxon>Saxophila</taxon>
    </lineage>
</organism>
<dbReference type="Gene3D" id="3.40.50.1820">
    <property type="entry name" value="alpha/beta hydrolase"/>
    <property type="match status" value="1"/>
</dbReference>
<feature type="domain" description="Alpha/beta hydrolase fold-3" evidence="2">
    <location>
        <begin position="165"/>
        <end position="407"/>
    </location>
</feature>
<dbReference type="InterPro" id="IPR050300">
    <property type="entry name" value="GDXG_lipolytic_enzyme"/>
</dbReference>
<evidence type="ECO:0000313" key="3">
    <source>
        <dbReference type="EMBL" id="KAK5169678.1"/>
    </source>
</evidence>
<evidence type="ECO:0000256" key="1">
    <source>
        <dbReference type="ARBA" id="ARBA00022801"/>
    </source>
</evidence>
<comment type="caution">
    <text evidence="3">The sequence shown here is derived from an EMBL/GenBank/DDBJ whole genome shotgun (WGS) entry which is preliminary data.</text>
</comment>
<dbReference type="GeneID" id="89926997"/>
<dbReference type="GO" id="GO:0016787">
    <property type="term" value="F:hydrolase activity"/>
    <property type="evidence" value="ECO:0007669"/>
    <property type="project" value="UniProtKB-KW"/>
</dbReference>
<dbReference type="SUPFAM" id="SSF53474">
    <property type="entry name" value="alpha/beta-Hydrolases"/>
    <property type="match status" value="1"/>
</dbReference>
<evidence type="ECO:0000259" key="2">
    <source>
        <dbReference type="Pfam" id="PF07859"/>
    </source>
</evidence>
<dbReference type="AlphaFoldDB" id="A0AAV9P9I7"/>
<protein>
    <recommendedName>
        <fullName evidence="2">Alpha/beta hydrolase fold-3 domain-containing protein</fullName>
    </recommendedName>
</protein>
<dbReference type="InterPro" id="IPR013094">
    <property type="entry name" value="AB_hydrolase_3"/>
</dbReference>
<keyword evidence="4" id="KW-1185">Reference proteome</keyword>
<dbReference type="EMBL" id="JAVRRT010000008">
    <property type="protein sequence ID" value="KAK5169678.1"/>
    <property type="molecule type" value="Genomic_DNA"/>
</dbReference>
<sequence>MDSGYGLLKFLFPQIPSLANTAVWHTLGRTPTSSKWDLKTELTVQVLREMMGGPNKKPTPIGKVQATTLKDPGVQGKTWVAKATIPAPACEDEGLREAVFKAIDDMKLPDAPAPNYTKPDLEEIEVEWTGFRPDAAKTDKLPDISEAEKYKRLMAEPTRTSETTILYFHGGAYYLCAPATHRALCSRLAKESNGRVCNVKYRLAPQTAFPGQLLDALMVYLSLLYPPPDSLHEPVPAKNIVLGGDSAGGNLTFALLQLLLQLHRASPNKPPTVLFHGRNIELPLPAGVSANSGWFDITRSMPSITNNAQYDYLPGASHDDTIDGRFPSDDAWPSNPPRGDIFCDLSLLDHPLTSVLGAESWAGAPPLWMSTGQEMLSDEDLVVASRAAQDGVKVQLQVYEAMPHCFAQLLPGLESADRCLKSWGEWCRRCVEEPESLKTEGKWTAAKTLEEKSVEVEGATQITVTEAKGLMGKVRERRIEAYERGDKRTPKSAL</sequence>
<dbReference type="InterPro" id="IPR029058">
    <property type="entry name" value="AB_hydrolase_fold"/>
</dbReference>
<accession>A0AAV9P9I7</accession>
<dbReference type="PANTHER" id="PTHR48081">
    <property type="entry name" value="AB HYDROLASE SUPERFAMILY PROTEIN C4A8.06C"/>
    <property type="match status" value="1"/>
</dbReference>
<dbReference type="RefSeq" id="XP_064659024.1">
    <property type="nucleotide sequence ID" value="XM_064802899.1"/>
</dbReference>